<dbReference type="Pfam" id="PF01252">
    <property type="entry name" value="Peptidase_A8"/>
    <property type="match status" value="1"/>
</dbReference>
<keyword evidence="1" id="KW-0472">Membrane</keyword>
<evidence type="ECO:0000313" key="2">
    <source>
        <dbReference type="EMBL" id="RHJ89997.1"/>
    </source>
</evidence>
<name>A0A415E873_9FIRM</name>
<dbReference type="InterPro" id="IPR001872">
    <property type="entry name" value="Peptidase_A8"/>
</dbReference>
<comment type="caution">
    <text evidence="2">The sequence shown here is derived from an EMBL/GenBank/DDBJ whole genome shotgun (WGS) entry which is preliminary data.</text>
</comment>
<dbReference type="EMBL" id="QRMS01000001">
    <property type="protein sequence ID" value="RHJ89997.1"/>
    <property type="molecule type" value="Genomic_DNA"/>
</dbReference>
<evidence type="ECO:0000313" key="3">
    <source>
        <dbReference type="Proteomes" id="UP000284841"/>
    </source>
</evidence>
<dbReference type="GO" id="GO:0016020">
    <property type="term" value="C:membrane"/>
    <property type="evidence" value="ECO:0007669"/>
    <property type="project" value="InterPro"/>
</dbReference>
<proteinExistence type="predicted"/>
<feature type="transmembrane region" description="Helical" evidence="1">
    <location>
        <begin position="137"/>
        <end position="154"/>
    </location>
</feature>
<evidence type="ECO:0000256" key="1">
    <source>
        <dbReference type="SAM" id="Phobius"/>
    </source>
</evidence>
<keyword evidence="1" id="KW-1133">Transmembrane helix</keyword>
<dbReference type="GO" id="GO:0004190">
    <property type="term" value="F:aspartic-type endopeptidase activity"/>
    <property type="evidence" value="ECO:0007669"/>
    <property type="project" value="InterPro"/>
</dbReference>
<reference evidence="2 3" key="1">
    <citation type="submission" date="2018-08" db="EMBL/GenBank/DDBJ databases">
        <title>A genome reference for cultivated species of the human gut microbiota.</title>
        <authorList>
            <person name="Zou Y."/>
            <person name="Xue W."/>
            <person name="Luo G."/>
        </authorList>
    </citation>
    <scope>NUCLEOTIDE SEQUENCE [LARGE SCALE GENOMIC DNA]</scope>
    <source>
        <strain evidence="2 3">AM07-24</strain>
    </source>
</reference>
<protein>
    <submittedName>
        <fullName evidence="2">Signal peptidase II</fullName>
    </submittedName>
</protein>
<dbReference type="OrthoDB" id="1653128at2"/>
<gene>
    <name evidence="2" type="ORF">DW099_05450</name>
</gene>
<sequence>MQKFKPLMIPVLCLMLVDQIIKMVIHLAYMEEQFYILKNLVKFSPQLNTKLSWAGNYIEIFANPVVTILLNLILLFVFLSGYLLYKSKRKQTGFSIKVIMICGIAGCLCSLIDKLFWGGSLDYLQIKDLFVFDLKDCYLTVAEGVFVVVGFVHSKEISVKEYVSFCFHKLRKERL</sequence>
<keyword evidence="1" id="KW-0812">Transmembrane</keyword>
<organism evidence="2 3">
    <name type="scientific">Emergencia timonensis</name>
    <dbReference type="NCBI Taxonomy" id="1776384"/>
    <lineage>
        <taxon>Bacteria</taxon>
        <taxon>Bacillati</taxon>
        <taxon>Bacillota</taxon>
        <taxon>Clostridia</taxon>
        <taxon>Peptostreptococcales</taxon>
        <taxon>Anaerovoracaceae</taxon>
        <taxon>Emergencia</taxon>
    </lineage>
</organism>
<accession>A0A415E873</accession>
<dbReference type="STRING" id="1776384.GCA_900086585_03390"/>
<keyword evidence="3" id="KW-1185">Reference proteome</keyword>
<dbReference type="Proteomes" id="UP000284841">
    <property type="component" value="Unassembled WGS sequence"/>
</dbReference>
<feature type="transmembrane region" description="Helical" evidence="1">
    <location>
        <begin position="96"/>
        <end position="117"/>
    </location>
</feature>
<feature type="transmembrane region" description="Helical" evidence="1">
    <location>
        <begin position="7"/>
        <end position="29"/>
    </location>
</feature>
<dbReference type="AlphaFoldDB" id="A0A415E873"/>
<feature type="transmembrane region" description="Helical" evidence="1">
    <location>
        <begin position="60"/>
        <end position="84"/>
    </location>
</feature>
<dbReference type="GO" id="GO:0006508">
    <property type="term" value="P:proteolysis"/>
    <property type="evidence" value="ECO:0007669"/>
    <property type="project" value="InterPro"/>
</dbReference>